<dbReference type="Pfam" id="PF10948">
    <property type="entry name" value="DUF2635"/>
    <property type="match status" value="1"/>
</dbReference>
<protein>
    <recommendedName>
        <fullName evidence="4">DUF2635 domain-containing protein</fullName>
    </recommendedName>
</protein>
<gene>
    <name evidence="2" type="ORF">KL86CIT2_50073</name>
    <name evidence="3" type="ORF">KM92CIT3_80538</name>
</gene>
<proteinExistence type="predicted"/>
<evidence type="ECO:0008006" key="4">
    <source>
        <dbReference type="Google" id="ProtNLM"/>
    </source>
</evidence>
<sequence>MTHLIKPAREGLRVRKPNGDHLKPEGENLPMSAWWHRRQAEGDVSITDISAEPVTAEAQKRKAGEK</sequence>
<organism evidence="2">
    <name type="scientific">uncultured Citrobacter sp</name>
    <dbReference type="NCBI Taxonomy" id="200446"/>
    <lineage>
        <taxon>Bacteria</taxon>
        <taxon>Pseudomonadati</taxon>
        <taxon>Pseudomonadota</taxon>
        <taxon>Gammaproteobacteria</taxon>
        <taxon>Enterobacterales</taxon>
        <taxon>Enterobacteriaceae</taxon>
        <taxon>Citrobacter</taxon>
        <taxon>environmental samples</taxon>
    </lineage>
</organism>
<dbReference type="RefSeq" id="WP_175329966.1">
    <property type="nucleotide sequence ID" value="NZ_LT598669.1"/>
</dbReference>
<feature type="region of interest" description="Disordered" evidence="1">
    <location>
        <begin position="1"/>
        <end position="30"/>
    </location>
</feature>
<dbReference type="AlphaFoldDB" id="A0A212II53"/>
<evidence type="ECO:0000313" key="2">
    <source>
        <dbReference type="EMBL" id="SBV66221.1"/>
    </source>
</evidence>
<accession>A0A212II53</accession>
<dbReference type="InterPro" id="IPR024400">
    <property type="entry name" value="DUF2635"/>
</dbReference>
<name>A0A212II53_9ENTR</name>
<evidence type="ECO:0000256" key="1">
    <source>
        <dbReference type="SAM" id="MobiDB-lite"/>
    </source>
</evidence>
<dbReference type="EMBL" id="FLUA01000049">
    <property type="protein sequence ID" value="SBV66221.1"/>
    <property type="molecule type" value="Genomic_DNA"/>
</dbReference>
<dbReference type="EMBL" id="FLUB01000020">
    <property type="protein sequence ID" value="SBV67800.1"/>
    <property type="molecule type" value="Genomic_DNA"/>
</dbReference>
<evidence type="ECO:0000313" key="3">
    <source>
        <dbReference type="EMBL" id="SBV67800.1"/>
    </source>
</evidence>
<reference evidence="2" key="1">
    <citation type="submission" date="2016-04" db="EMBL/GenBank/DDBJ databases">
        <authorList>
            <person name="Evans L.H."/>
            <person name="Alamgir A."/>
            <person name="Owens N."/>
            <person name="Weber N.D."/>
            <person name="Virtaneva K."/>
            <person name="Barbian K."/>
            <person name="Babar A."/>
            <person name="Rosenke K."/>
        </authorList>
    </citation>
    <scope>NUCLEOTIDE SEQUENCE</scope>
    <source>
        <strain evidence="2">86-2</strain>
        <strain evidence="3">92-3</strain>
    </source>
</reference>
<feature type="compositionally biased region" description="Basic and acidic residues" evidence="1">
    <location>
        <begin position="7"/>
        <end position="26"/>
    </location>
</feature>